<protein>
    <submittedName>
        <fullName evidence="3">Uncharacterized protein</fullName>
    </submittedName>
</protein>
<evidence type="ECO:0000313" key="3">
    <source>
        <dbReference type="EMBL" id="MDT2513548.1"/>
    </source>
</evidence>
<proteinExistence type="predicted"/>
<dbReference type="EMBL" id="JARPWY010000008">
    <property type="protein sequence ID" value="MDT2513536.1"/>
    <property type="molecule type" value="Genomic_DNA"/>
</dbReference>
<reference evidence="3 4" key="1">
    <citation type="submission" date="2023-03" db="EMBL/GenBank/DDBJ databases">
        <authorList>
            <person name="Shen W."/>
            <person name="Cai J."/>
        </authorList>
    </citation>
    <scope>NUCLEOTIDE SEQUENCE [LARGE SCALE GENOMIC DNA]</scope>
    <source>
        <strain evidence="3 4">Y2</strain>
    </source>
</reference>
<dbReference type="RefSeq" id="WP_311931873.1">
    <property type="nucleotide sequence ID" value="NZ_JARPWY010000008.1"/>
</dbReference>
<feature type="transmembrane region" description="Helical" evidence="1">
    <location>
        <begin position="7"/>
        <end position="28"/>
    </location>
</feature>
<accession>A0ABD5F7C8</accession>
<dbReference type="Proteomes" id="UP001264335">
    <property type="component" value="Unassembled WGS sequence"/>
</dbReference>
<dbReference type="EMBL" id="JARPWY010000008">
    <property type="protein sequence ID" value="MDT2513548.1"/>
    <property type="molecule type" value="Genomic_DNA"/>
</dbReference>
<evidence type="ECO:0000313" key="4">
    <source>
        <dbReference type="Proteomes" id="UP001264335"/>
    </source>
</evidence>
<keyword evidence="1" id="KW-0812">Transmembrane</keyword>
<evidence type="ECO:0000256" key="1">
    <source>
        <dbReference type="SAM" id="Phobius"/>
    </source>
</evidence>
<keyword evidence="1" id="KW-0472">Membrane</keyword>
<sequence length="88" mass="9974">MINIKKVVKVVGVVVLFFFLVVLGYVFMPIVMLTSVVMDNLIGIVFQVTILLVFLTMMKLLLQVLTGKTIKLPLINKVKQKLQKQVKI</sequence>
<evidence type="ECO:0000313" key="2">
    <source>
        <dbReference type="EMBL" id="MDT2513536.1"/>
    </source>
</evidence>
<name>A0ABD5F7C8_ENTAV</name>
<dbReference type="AlphaFoldDB" id="A0ABD5F7C8"/>
<keyword evidence="1" id="KW-1133">Transmembrane helix</keyword>
<organism evidence="3 4">
    <name type="scientific">Enterococcus avium</name>
    <name type="common">Streptococcus avium</name>
    <dbReference type="NCBI Taxonomy" id="33945"/>
    <lineage>
        <taxon>Bacteria</taxon>
        <taxon>Bacillati</taxon>
        <taxon>Bacillota</taxon>
        <taxon>Bacilli</taxon>
        <taxon>Lactobacillales</taxon>
        <taxon>Enterococcaceae</taxon>
        <taxon>Enterococcus</taxon>
    </lineage>
</organism>
<feature type="transmembrane region" description="Helical" evidence="1">
    <location>
        <begin position="40"/>
        <end position="62"/>
    </location>
</feature>
<comment type="caution">
    <text evidence="3">The sequence shown here is derived from an EMBL/GenBank/DDBJ whole genome shotgun (WGS) entry which is preliminary data.</text>
</comment>
<gene>
    <name evidence="2" type="ORF">P7D79_04720</name>
    <name evidence="3" type="ORF">P7D79_04780</name>
</gene>